<comment type="similarity">
    <text evidence="1 2">Belongs to the small heat shock protein (HSP20) family.</text>
</comment>
<name>A0ABR6VL05_9FIRM</name>
<feature type="domain" description="SHSP" evidence="4">
    <location>
        <begin position="30"/>
        <end position="162"/>
    </location>
</feature>
<dbReference type="EMBL" id="JACOGK010000057">
    <property type="protein sequence ID" value="MBC3537976.1"/>
    <property type="molecule type" value="Genomic_DNA"/>
</dbReference>
<accession>A0ABR6VL05</accession>
<gene>
    <name evidence="5" type="ORF">H8J70_12075</name>
</gene>
<evidence type="ECO:0000313" key="6">
    <source>
        <dbReference type="Proteomes" id="UP000606870"/>
    </source>
</evidence>
<evidence type="ECO:0000259" key="4">
    <source>
        <dbReference type="PROSITE" id="PS01031"/>
    </source>
</evidence>
<dbReference type="CDD" id="cd06471">
    <property type="entry name" value="ACD_LpsHSP_like"/>
    <property type="match status" value="1"/>
</dbReference>
<dbReference type="InterPro" id="IPR002068">
    <property type="entry name" value="A-crystallin/Hsp20_dom"/>
</dbReference>
<feature type="compositionally biased region" description="Basic and acidic residues" evidence="3">
    <location>
        <begin position="91"/>
        <end position="105"/>
    </location>
</feature>
<dbReference type="PROSITE" id="PS01031">
    <property type="entry name" value="SHSP"/>
    <property type="match status" value="1"/>
</dbReference>
<evidence type="ECO:0000256" key="3">
    <source>
        <dbReference type="SAM" id="MobiDB-lite"/>
    </source>
</evidence>
<dbReference type="Pfam" id="PF00011">
    <property type="entry name" value="HSP20"/>
    <property type="match status" value="2"/>
</dbReference>
<keyword evidence="6" id="KW-1185">Reference proteome</keyword>
<evidence type="ECO:0000256" key="1">
    <source>
        <dbReference type="PROSITE-ProRule" id="PRU00285"/>
    </source>
</evidence>
<dbReference type="RefSeq" id="WP_186504543.1">
    <property type="nucleotide sequence ID" value="NZ_JACOGK010000057.1"/>
</dbReference>
<organism evidence="5 6">
    <name type="scientific">Megasphaera hominis</name>
    <dbReference type="NCBI Taxonomy" id="159836"/>
    <lineage>
        <taxon>Bacteria</taxon>
        <taxon>Bacillati</taxon>
        <taxon>Bacillota</taxon>
        <taxon>Negativicutes</taxon>
        <taxon>Veillonellales</taxon>
        <taxon>Veillonellaceae</taxon>
        <taxon>Megasphaera</taxon>
    </lineage>
</organism>
<proteinExistence type="inferred from homology"/>
<sequence length="162" mass="18463">MRTLFPVSTDFAFPDNTFDDFFNGLFQPSPTTQYRLPKIDIEDAGKAYILTADLPGMTKEDISLTYANDVFTLRAQHQTEKETKPAQAAADQKDAPKAEEKQHDERHYIRRERSNLAYSRQFIIRNINRDGIEAAFENGVLTVTLPKLDPDAIQAGQRIDIK</sequence>
<reference evidence="5 6" key="1">
    <citation type="submission" date="2020-08" db="EMBL/GenBank/DDBJ databases">
        <authorList>
            <person name="Liu C."/>
            <person name="Sun Q."/>
        </authorList>
    </citation>
    <scope>NUCLEOTIDE SEQUENCE [LARGE SCALE GENOMIC DNA]</scope>
    <source>
        <strain evidence="5 6">NSJ-59</strain>
    </source>
</reference>
<dbReference type="InterPro" id="IPR008978">
    <property type="entry name" value="HSP20-like_chaperone"/>
</dbReference>
<protein>
    <submittedName>
        <fullName evidence="5">Hsp20/alpha crystallin family protein</fullName>
    </submittedName>
</protein>
<dbReference type="SUPFAM" id="SSF49764">
    <property type="entry name" value="HSP20-like chaperones"/>
    <property type="match status" value="1"/>
</dbReference>
<feature type="region of interest" description="Disordered" evidence="3">
    <location>
        <begin position="77"/>
        <end position="105"/>
    </location>
</feature>
<evidence type="ECO:0000313" key="5">
    <source>
        <dbReference type="EMBL" id="MBC3537976.1"/>
    </source>
</evidence>
<dbReference type="InterPro" id="IPR031107">
    <property type="entry name" value="Small_HSP"/>
</dbReference>
<dbReference type="Gene3D" id="2.60.40.790">
    <property type="match status" value="1"/>
</dbReference>
<comment type="caution">
    <text evidence="5">The sequence shown here is derived from an EMBL/GenBank/DDBJ whole genome shotgun (WGS) entry which is preliminary data.</text>
</comment>
<evidence type="ECO:0000256" key="2">
    <source>
        <dbReference type="RuleBase" id="RU003616"/>
    </source>
</evidence>
<dbReference type="PANTHER" id="PTHR11527">
    <property type="entry name" value="HEAT-SHOCK PROTEIN 20 FAMILY MEMBER"/>
    <property type="match status" value="1"/>
</dbReference>
<dbReference type="Proteomes" id="UP000606870">
    <property type="component" value="Unassembled WGS sequence"/>
</dbReference>